<comment type="caution">
    <text evidence="10">The sequence shown here is derived from an EMBL/GenBank/DDBJ whole genome shotgun (WGS) entry which is preliminary data.</text>
</comment>
<comment type="cofactor">
    <cofactor evidence="8">
        <name>Mg(2+)</name>
        <dbReference type="ChEBI" id="CHEBI:18420"/>
    </cofactor>
</comment>
<evidence type="ECO:0000256" key="6">
    <source>
        <dbReference type="ARBA" id="ARBA00023134"/>
    </source>
</evidence>
<gene>
    <name evidence="8" type="primary">mobA</name>
    <name evidence="10" type="ORF">ENM99_00060</name>
</gene>
<dbReference type="Gene3D" id="3.90.550.10">
    <property type="entry name" value="Spore Coat Polysaccharide Biosynthesis Protein SpsA, Chain A"/>
    <property type="match status" value="1"/>
</dbReference>
<feature type="domain" description="MobA-like NTP transferase" evidence="9">
    <location>
        <begin position="9"/>
        <end position="148"/>
    </location>
</feature>
<comment type="similarity">
    <text evidence="8">Belongs to the MobA family.</text>
</comment>
<evidence type="ECO:0000256" key="8">
    <source>
        <dbReference type="HAMAP-Rule" id="MF_00316"/>
    </source>
</evidence>
<keyword evidence="7 8" id="KW-0501">Molybdenum cofactor biosynthesis</keyword>
<proteinExistence type="inferred from homology"/>
<evidence type="ECO:0000256" key="2">
    <source>
        <dbReference type="ARBA" id="ARBA00022679"/>
    </source>
</evidence>
<dbReference type="Pfam" id="PF12804">
    <property type="entry name" value="NTP_transf_3"/>
    <property type="match status" value="1"/>
</dbReference>
<keyword evidence="4 8" id="KW-0547">Nucleotide-binding</keyword>
<dbReference type="EMBL" id="DRZX01000002">
    <property type="protein sequence ID" value="HHS48264.1"/>
    <property type="molecule type" value="Genomic_DNA"/>
</dbReference>
<feature type="binding site" evidence="8">
    <location>
        <position position="101"/>
    </location>
    <ligand>
        <name>Mg(2+)</name>
        <dbReference type="ChEBI" id="CHEBI:18420"/>
    </ligand>
</feature>
<keyword evidence="5 8" id="KW-0460">Magnesium</keyword>
<dbReference type="GO" id="GO:0005737">
    <property type="term" value="C:cytoplasm"/>
    <property type="evidence" value="ECO:0007669"/>
    <property type="project" value="UniProtKB-SubCell"/>
</dbReference>
<evidence type="ECO:0000256" key="3">
    <source>
        <dbReference type="ARBA" id="ARBA00022723"/>
    </source>
</evidence>
<comment type="caution">
    <text evidence="8">Lacks conserved residue(s) required for the propagation of feature annotation.</text>
</comment>
<dbReference type="InterPro" id="IPR029044">
    <property type="entry name" value="Nucleotide-diphossugar_trans"/>
</dbReference>
<dbReference type="InterPro" id="IPR025877">
    <property type="entry name" value="MobA-like_NTP_Trfase"/>
</dbReference>
<organism evidence="10">
    <name type="scientific">Desulfurella acetivorans</name>
    <dbReference type="NCBI Taxonomy" id="33002"/>
    <lineage>
        <taxon>Bacteria</taxon>
        <taxon>Pseudomonadati</taxon>
        <taxon>Campylobacterota</taxon>
        <taxon>Desulfurellia</taxon>
        <taxon>Desulfurellales</taxon>
        <taxon>Desulfurellaceae</taxon>
        <taxon>Desulfurella</taxon>
    </lineage>
</organism>
<dbReference type="PANTHER" id="PTHR19136:SF81">
    <property type="entry name" value="MOLYBDENUM COFACTOR GUANYLYLTRANSFERASE"/>
    <property type="match status" value="1"/>
</dbReference>
<feature type="binding site" evidence="8">
    <location>
        <position position="24"/>
    </location>
    <ligand>
        <name>GTP</name>
        <dbReference type="ChEBI" id="CHEBI:37565"/>
    </ligand>
</feature>
<keyword evidence="3 8" id="KW-0479">Metal-binding</keyword>
<dbReference type="InterPro" id="IPR013482">
    <property type="entry name" value="Molybde_CF_guanTrfase"/>
</dbReference>
<keyword evidence="1 8" id="KW-0963">Cytoplasm</keyword>
<dbReference type="HAMAP" id="MF_00316">
    <property type="entry name" value="MobA"/>
    <property type="match status" value="1"/>
</dbReference>
<evidence type="ECO:0000313" key="10">
    <source>
        <dbReference type="EMBL" id="HHS48264.1"/>
    </source>
</evidence>
<dbReference type="PANTHER" id="PTHR19136">
    <property type="entry name" value="MOLYBDENUM COFACTOR GUANYLYLTRANSFERASE"/>
    <property type="match status" value="1"/>
</dbReference>
<comment type="catalytic activity">
    <reaction evidence="8">
        <text>Mo-molybdopterin + GTP + H(+) = Mo-molybdopterin guanine dinucleotide + diphosphate</text>
        <dbReference type="Rhea" id="RHEA:34243"/>
        <dbReference type="ChEBI" id="CHEBI:15378"/>
        <dbReference type="ChEBI" id="CHEBI:33019"/>
        <dbReference type="ChEBI" id="CHEBI:37565"/>
        <dbReference type="ChEBI" id="CHEBI:71302"/>
        <dbReference type="ChEBI" id="CHEBI:71310"/>
        <dbReference type="EC" id="2.7.7.77"/>
    </reaction>
</comment>
<dbReference type="EC" id="2.7.7.77" evidence="8"/>
<evidence type="ECO:0000256" key="5">
    <source>
        <dbReference type="ARBA" id="ARBA00022842"/>
    </source>
</evidence>
<comment type="subcellular location">
    <subcellularLocation>
        <location evidence="8">Cytoplasm</location>
    </subcellularLocation>
</comment>
<evidence type="ECO:0000259" key="9">
    <source>
        <dbReference type="Pfam" id="PF12804"/>
    </source>
</evidence>
<keyword evidence="10" id="KW-0548">Nucleotidyltransferase</keyword>
<evidence type="ECO:0000256" key="1">
    <source>
        <dbReference type="ARBA" id="ARBA00022490"/>
    </source>
</evidence>
<feature type="binding site" evidence="8">
    <location>
        <begin position="12"/>
        <end position="14"/>
    </location>
    <ligand>
        <name>GTP</name>
        <dbReference type="ChEBI" id="CHEBI:37565"/>
    </ligand>
</feature>
<comment type="domain">
    <text evidence="8">The N-terminal domain determines nucleotide recognition and specific binding, while the C-terminal domain determines the specific binding to the target protein.</text>
</comment>
<evidence type="ECO:0000256" key="7">
    <source>
        <dbReference type="ARBA" id="ARBA00023150"/>
    </source>
</evidence>
<dbReference type="Proteomes" id="UP000886400">
    <property type="component" value="Unassembled WGS sequence"/>
</dbReference>
<dbReference type="GO" id="GO:0005525">
    <property type="term" value="F:GTP binding"/>
    <property type="evidence" value="ECO:0007669"/>
    <property type="project" value="UniProtKB-UniRule"/>
</dbReference>
<dbReference type="CDD" id="cd02503">
    <property type="entry name" value="MobA"/>
    <property type="match status" value="1"/>
</dbReference>
<dbReference type="GO" id="GO:0061603">
    <property type="term" value="F:molybdenum cofactor guanylyltransferase activity"/>
    <property type="evidence" value="ECO:0007669"/>
    <property type="project" value="UniProtKB-EC"/>
</dbReference>
<sequence length="195" mass="22009">MVEMLTFGALVLCGGKSQRIGQNKAYLLKNNEPFISIIVKRLSEIFEEVIVSVDESKKYTQITSNRLKVVEDRKSYFGPIEGLKQGLKQTQKDYLFVCGCDMPNISKECIEELASYVDGLHECVLPLIERPQVLHGFYSKSLYAKIEAGNYFSIKGLLNDSKVRYISKFNCDIAESVVNINTKEDYDRLLGGTNG</sequence>
<keyword evidence="2 8" id="KW-0808">Transferase</keyword>
<dbReference type="GO" id="GO:0046872">
    <property type="term" value="F:metal ion binding"/>
    <property type="evidence" value="ECO:0007669"/>
    <property type="project" value="UniProtKB-KW"/>
</dbReference>
<dbReference type="SUPFAM" id="SSF53448">
    <property type="entry name" value="Nucleotide-diphospho-sugar transferases"/>
    <property type="match status" value="1"/>
</dbReference>
<feature type="binding site" evidence="8">
    <location>
        <position position="72"/>
    </location>
    <ligand>
        <name>GTP</name>
        <dbReference type="ChEBI" id="CHEBI:37565"/>
    </ligand>
</feature>
<keyword evidence="6 8" id="KW-0342">GTP-binding</keyword>
<reference evidence="10" key="1">
    <citation type="journal article" date="2020" name="mSystems">
        <title>Genome- and Community-Level Interaction Insights into Carbon Utilization and Element Cycling Functions of Hydrothermarchaeota in Hydrothermal Sediment.</title>
        <authorList>
            <person name="Zhou Z."/>
            <person name="Liu Y."/>
            <person name="Xu W."/>
            <person name="Pan J."/>
            <person name="Luo Z.H."/>
            <person name="Li M."/>
        </authorList>
    </citation>
    <scope>NUCLEOTIDE SEQUENCE [LARGE SCALE GENOMIC DNA]</scope>
    <source>
        <strain evidence="10">SpSt-1135</strain>
    </source>
</reference>
<feature type="binding site" evidence="8">
    <location>
        <position position="101"/>
    </location>
    <ligand>
        <name>GTP</name>
        <dbReference type="ChEBI" id="CHEBI:37565"/>
    </ligand>
</feature>
<accession>A0A7C6A5T8</accession>
<protein>
    <recommendedName>
        <fullName evidence="8">Probable molybdenum cofactor guanylyltransferase</fullName>
        <shortName evidence="8">MoCo guanylyltransferase</shortName>
        <ecNumber evidence="8">2.7.7.77</ecNumber>
    </recommendedName>
    <alternativeName>
        <fullName evidence="8">GTP:molybdopterin guanylyltransferase</fullName>
    </alternativeName>
    <alternativeName>
        <fullName evidence="8">Mo-MPT guanylyltransferase</fullName>
    </alternativeName>
    <alternativeName>
        <fullName evidence="8">Molybdopterin guanylyltransferase</fullName>
    </alternativeName>
    <alternativeName>
        <fullName evidence="8">Molybdopterin-guanine dinucleotide synthase</fullName>
        <shortName evidence="8">MGD synthase</shortName>
    </alternativeName>
</protein>
<name>A0A7C6A5T8_DESAE</name>
<comment type="function">
    <text evidence="8">Transfers a GMP moiety from GTP to Mo-molybdopterin (Mo-MPT) cofactor (Moco or molybdenum cofactor) to form Mo-molybdopterin guanine dinucleotide (Mo-MGD) cofactor.</text>
</comment>
<dbReference type="GO" id="GO:0006777">
    <property type="term" value="P:Mo-molybdopterin cofactor biosynthetic process"/>
    <property type="evidence" value="ECO:0007669"/>
    <property type="project" value="UniProtKB-KW"/>
</dbReference>
<dbReference type="AlphaFoldDB" id="A0A7C6A5T8"/>
<evidence type="ECO:0000256" key="4">
    <source>
        <dbReference type="ARBA" id="ARBA00022741"/>
    </source>
</evidence>